<dbReference type="Pfam" id="PF07546">
    <property type="entry name" value="EMI"/>
    <property type="match status" value="1"/>
</dbReference>
<keyword evidence="2" id="KW-1015">Disulfide bond</keyword>
<feature type="chain" id="PRO_5035223442" evidence="4">
    <location>
        <begin position="23"/>
        <end position="290"/>
    </location>
</feature>
<feature type="compositionally biased region" description="Polar residues" evidence="3">
    <location>
        <begin position="255"/>
        <end position="290"/>
    </location>
</feature>
<feature type="domain" description="EMI" evidence="5">
    <location>
        <begin position="1"/>
        <end position="91"/>
    </location>
</feature>
<feature type="region of interest" description="Disordered" evidence="3">
    <location>
        <begin position="104"/>
        <end position="155"/>
    </location>
</feature>
<protein>
    <submittedName>
        <fullName evidence="6">Emilin3-like</fullName>
    </submittedName>
</protein>
<feature type="region of interest" description="Disordered" evidence="3">
    <location>
        <begin position="237"/>
        <end position="290"/>
    </location>
</feature>
<sequence length="290" mass="32267">MLWTDFLRSLCFLIATITGMNATNAFAPFHPIPNHFSLYNSGDNPHHSSGKPTARHKYRMLYKPVFKVAYKTMTELEWRCCPGFTGVGCNIGPSAYGMKAMPPFKGQGPSNKGPMPSDKGLQPSFKGPLSAYKGSTSHFKGPMSANKGRVPSYNEPVNGYKGRVPFQKGPMPVFQHPMPQNNYNRNLWNQPLTQNNVMHGYPGHNAAPPYTDNSFEPYQEPETDHHDTILEEDNPLIKNHDSEDDTISADHEPITNYQDPIRDNQQSIPQPETTLGSETKASSGDSGLNQ</sequence>
<dbReference type="InterPro" id="IPR011489">
    <property type="entry name" value="EMI_domain"/>
</dbReference>
<evidence type="ECO:0000313" key="6">
    <source>
        <dbReference type="EMBL" id="KAF5893960.1"/>
    </source>
</evidence>
<proteinExistence type="predicted"/>
<dbReference type="PROSITE" id="PS51041">
    <property type="entry name" value="EMI"/>
    <property type="match status" value="1"/>
</dbReference>
<evidence type="ECO:0000259" key="5">
    <source>
        <dbReference type="PROSITE" id="PS51041"/>
    </source>
</evidence>
<dbReference type="Proteomes" id="UP000727407">
    <property type="component" value="Unassembled WGS sequence"/>
</dbReference>
<comment type="caution">
    <text evidence="6">The sequence shown here is derived from an EMBL/GenBank/DDBJ whole genome shotgun (WGS) entry which is preliminary data.</text>
</comment>
<evidence type="ECO:0000256" key="2">
    <source>
        <dbReference type="ARBA" id="ARBA00023157"/>
    </source>
</evidence>
<name>A0A8J4UD78_CLAMG</name>
<evidence type="ECO:0000256" key="1">
    <source>
        <dbReference type="ARBA" id="ARBA00022729"/>
    </source>
</evidence>
<evidence type="ECO:0000313" key="7">
    <source>
        <dbReference type="Proteomes" id="UP000727407"/>
    </source>
</evidence>
<evidence type="ECO:0000256" key="4">
    <source>
        <dbReference type="SAM" id="SignalP"/>
    </source>
</evidence>
<organism evidence="6 7">
    <name type="scientific">Clarias magur</name>
    <name type="common">Asian catfish</name>
    <name type="synonym">Macropteronotus magur</name>
    <dbReference type="NCBI Taxonomy" id="1594786"/>
    <lineage>
        <taxon>Eukaryota</taxon>
        <taxon>Metazoa</taxon>
        <taxon>Chordata</taxon>
        <taxon>Craniata</taxon>
        <taxon>Vertebrata</taxon>
        <taxon>Euteleostomi</taxon>
        <taxon>Actinopterygii</taxon>
        <taxon>Neopterygii</taxon>
        <taxon>Teleostei</taxon>
        <taxon>Ostariophysi</taxon>
        <taxon>Siluriformes</taxon>
        <taxon>Clariidae</taxon>
        <taxon>Clarias</taxon>
    </lineage>
</organism>
<dbReference type="AlphaFoldDB" id="A0A8J4UD78"/>
<reference evidence="6" key="1">
    <citation type="submission" date="2020-07" db="EMBL/GenBank/DDBJ databases">
        <title>Clarias magur genome sequencing, assembly and annotation.</title>
        <authorList>
            <person name="Kushwaha B."/>
            <person name="Kumar R."/>
            <person name="Das P."/>
            <person name="Joshi C.G."/>
            <person name="Kumar D."/>
            <person name="Nagpure N.S."/>
            <person name="Pandey M."/>
            <person name="Agarwal S."/>
            <person name="Srivastava S."/>
            <person name="Singh M."/>
            <person name="Sahoo L."/>
            <person name="Jayasankar P."/>
            <person name="Meher P.K."/>
            <person name="Koringa P.G."/>
            <person name="Iquebal M.A."/>
            <person name="Das S.P."/>
            <person name="Bit A."/>
            <person name="Patnaik S."/>
            <person name="Patel N."/>
            <person name="Shah T.M."/>
            <person name="Hinsu A."/>
            <person name="Jena J.K."/>
        </authorList>
    </citation>
    <scope>NUCLEOTIDE SEQUENCE</scope>
    <source>
        <strain evidence="6">CIFAMagur01</strain>
        <tissue evidence="6">Testis</tissue>
    </source>
</reference>
<feature type="signal peptide" evidence="4">
    <location>
        <begin position="1"/>
        <end position="22"/>
    </location>
</feature>
<feature type="non-terminal residue" evidence="6">
    <location>
        <position position="1"/>
    </location>
</feature>
<dbReference type="EMBL" id="QNUK01000402">
    <property type="protein sequence ID" value="KAF5893960.1"/>
    <property type="molecule type" value="Genomic_DNA"/>
</dbReference>
<dbReference type="OrthoDB" id="10266508at2759"/>
<keyword evidence="7" id="KW-1185">Reference proteome</keyword>
<keyword evidence="1 4" id="KW-0732">Signal</keyword>
<gene>
    <name evidence="6" type="ORF">DAT39_016334</name>
</gene>
<evidence type="ECO:0000256" key="3">
    <source>
        <dbReference type="SAM" id="MobiDB-lite"/>
    </source>
</evidence>
<accession>A0A8J4UD78</accession>